<feature type="domain" description="CRC" evidence="5">
    <location>
        <begin position="392"/>
        <end position="503"/>
    </location>
</feature>
<sequence length="622" mass="68072">MEAFKDVSDLQDLYELDSGQQTDINMETTENNSDNMHDITDDALETMLMDEGPTQTVTENTEPNQAPTESQVIATTHQAIYKLAENKVVMSMPAVQVTTSQQKNNPPAVKRLMLKKPAARPLGSTNVSPQTIGILGLNPNASRVQTLTVQGNSFTLASPGKTNFKIPISPAKNSLKVSMITPNSNVVTNSIKTFSLNSSAASSNPQLQSKFQFQTLLPSQVNAITVGLNNQQKPQQTFTAQQPIQVSGERMPYLRLVPAGNEQNSAMAGLANIIPAPGNVGISVARAPQPKPQQFVTVQSVQRQAQQQVKTQRLIMPATTSIMPQQQNLTNLTPGTVLQAGNVGYAMVPAKYVEQLKKQLNSQMLYSDPVGTSSSETHTQPVIMKSSVNGKVKKPCNCTKSMCLKLYCECFANGHFCDGCNCINCHNNLEFDSDRSKAIKQCLDRNPMAFRPKIGRGQDDNRTHQKGCNCKRSGCLKNYCECYEARIPCTSRCKCIGCKNLEEDSASQNEQLSLMHLADAAAVRCQQQAAARSKISSHIGEMRSSHHRPHPPNTTPGERLPSTFFTQEVIEATCTCLLAQAEEAEKTNRSLPVAEMMILEEFGRCMMQIIQAAGKAKTNNQT</sequence>
<dbReference type="PROSITE" id="PS51634">
    <property type="entry name" value="CRC"/>
    <property type="match status" value="1"/>
</dbReference>
<protein>
    <submittedName>
        <fullName evidence="6">Protein lin-54 homolog</fullName>
    </submittedName>
</protein>
<dbReference type="GO" id="GO:0006355">
    <property type="term" value="P:regulation of DNA-templated transcription"/>
    <property type="evidence" value="ECO:0007669"/>
    <property type="project" value="TreeGrafter"/>
</dbReference>
<evidence type="ECO:0000256" key="4">
    <source>
        <dbReference type="SAM" id="MobiDB-lite"/>
    </source>
</evidence>
<organism evidence="6">
    <name type="scientific">Phallusia mammillata</name>
    <dbReference type="NCBI Taxonomy" id="59560"/>
    <lineage>
        <taxon>Eukaryota</taxon>
        <taxon>Metazoa</taxon>
        <taxon>Chordata</taxon>
        <taxon>Tunicata</taxon>
        <taxon>Ascidiacea</taxon>
        <taxon>Phlebobranchia</taxon>
        <taxon>Ascidiidae</taxon>
        <taxon>Phallusia</taxon>
    </lineage>
</organism>
<accession>A0A6F9DJ07</accession>
<dbReference type="InterPro" id="IPR033467">
    <property type="entry name" value="Tesmin/TSO1-like_CXC"/>
</dbReference>
<reference evidence="6" key="1">
    <citation type="submission" date="2020-04" db="EMBL/GenBank/DDBJ databases">
        <authorList>
            <person name="Neveu A P."/>
        </authorList>
    </citation>
    <scope>NUCLEOTIDE SEQUENCE</scope>
    <source>
        <tissue evidence="6">Whole embryo</tissue>
    </source>
</reference>
<dbReference type="InterPro" id="IPR005172">
    <property type="entry name" value="CRC"/>
</dbReference>
<dbReference type="InterPro" id="IPR028307">
    <property type="entry name" value="Lin-54_fam"/>
</dbReference>
<evidence type="ECO:0000313" key="6">
    <source>
        <dbReference type="EMBL" id="CAB3263437.1"/>
    </source>
</evidence>
<keyword evidence="3" id="KW-0539">Nucleus</keyword>
<proteinExistence type="evidence at transcript level"/>
<dbReference type="PANTHER" id="PTHR12446:SF34">
    <property type="entry name" value="PROTEIN LIN-54 HOMOLOG"/>
    <property type="match status" value="1"/>
</dbReference>
<dbReference type="Pfam" id="PF03638">
    <property type="entry name" value="TCR"/>
    <property type="match status" value="2"/>
</dbReference>
<dbReference type="AlphaFoldDB" id="A0A6F9DJ07"/>
<evidence type="ECO:0000256" key="3">
    <source>
        <dbReference type="ARBA" id="ARBA00023242"/>
    </source>
</evidence>
<dbReference type="EMBL" id="LR787575">
    <property type="protein sequence ID" value="CAB3263437.1"/>
    <property type="molecule type" value="mRNA"/>
</dbReference>
<evidence type="ECO:0000256" key="2">
    <source>
        <dbReference type="ARBA" id="ARBA00007267"/>
    </source>
</evidence>
<evidence type="ECO:0000259" key="5">
    <source>
        <dbReference type="PROSITE" id="PS51634"/>
    </source>
</evidence>
<feature type="region of interest" description="Disordered" evidence="4">
    <location>
        <begin position="540"/>
        <end position="560"/>
    </location>
</feature>
<comment type="similarity">
    <text evidence="2">Belongs to the lin-54 family.</text>
</comment>
<gene>
    <name evidence="6" type="primary">Lin54</name>
</gene>
<comment type="subcellular location">
    <subcellularLocation>
        <location evidence="1">Nucleus</location>
    </subcellularLocation>
</comment>
<dbReference type="GO" id="GO:0005634">
    <property type="term" value="C:nucleus"/>
    <property type="evidence" value="ECO:0007669"/>
    <property type="project" value="UniProtKB-SubCell"/>
</dbReference>
<dbReference type="SMART" id="SM01114">
    <property type="entry name" value="CXC"/>
    <property type="match status" value="2"/>
</dbReference>
<dbReference type="PANTHER" id="PTHR12446">
    <property type="entry name" value="TESMIN/TSO1-RELATED"/>
    <property type="match status" value="1"/>
</dbReference>
<name>A0A6F9DJ07_9ASCI</name>
<evidence type="ECO:0000256" key="1">
    <source>
        <dbReference type="ARBA" id="ARBA00004123"/>
    </source>
</evidence>